<keyword evidence="3" id="KW-0472">Membrane</keyword>
<gene>
    <name evidence="5" type="primary">LOC107263032</name>
</gene>
<feature type="compositionally biased region" description="Polar residues" evidence="2">
    <location>
        <begin position="310"/>
        <end position="320"/>
    </location>
</feature>
<dbReference type="AlphaFoldDB" id="A0AAJ7BGC8"/>
<feature type="coiled-coil region" evidence="1">
    <location>
        <begin position="647"/>
        <end position="674"/>
    </location>
</feature>
<feature type="transmembrane region" description="Helical" evidence="3">
    <location>
        <begin position="40"/>
        <end position="61"/>
    </location>
</feature>
<evidence type="ECO:0000313" key="5">
    <source>
        <dbReference type="RefSeq" id="XP_015585309.1"/>
    </source>
</evidence>
<dbReference type="RefSeq" id="XP_015585309.1">
    <property type="nucleotide sequence ID" value="XM_015729823.2"/>
</dbReference>
<dbReference type="Proteomes" id="UP000694920">
    <property type="component" value="Unplaced"/>
</dbReference>
<evidence type="ECO:0000256" key="1">
    <source>
        <dbReference type="SAM" id="Coils"/>
    </source>
</evidence>
<keyword evidence="1" id="KW-0175">Coiled coil</keyword>
<feature type="compositionally biased region" description="Polar residues" evidence="2">
    <location>
        <begin position="328"/>
        <end position="342"/>
    </location>
</feature>
<dbReference type="GeneID" id="107263032"/>
<keyword evidence="4" id="KW-1185">Reference proteome</keyword>
<sequence>MKESCVLSKGELGLPKETDLFYKKNGFSNKTKVRGKFCSIFKFLMYLLLIISLILTAYVLLDSYKTVETGKGYCGTLIFADEEEKAVQPTEELRTMTNGTENNVIDFLQSMNDSATIFYESEYDYTTISPVIEDTENEAVTRMMTSTTELSEKNIMTLELLLKEFAKIPNQFLSFSTETSESDSNEITHSPKYNGTFDNVESLGISPDKITWRNPEEDSSEETSEKVTVSILDLLHPERLFDIKVRDEVDKSNLESTSVYYATRPTSTYVDNDTLDPDYTNLAEIEQLDPISLPPKSKNCEMSKDAVDADTNTGTSNWTCESDEDTTGIVTENPSDSKYSTTEPYGDIDGFKKLMNLSSFTDDYVVRNNYYSGDDVSDKTKSYEDYEDYYDYMADEEKESNKQIQGKNMKEEEKEDYVPEENFYDKSLETPEEPTVSSTEIYEVINPLEIFKRTSEIPHRTYSPSAIEIDSSKSNEEQVSDEDIVFDQIWDELFSKLYTVHDDDTLSTESFSEKVESNYFKILCMILNVTLKYTITHPVAGITDEDRRLMKIQMAKLRNVTDICDNISNFTSDSALNRMITEISELHWDESEEESHKVKRSVASKIPDNLTNRLMIEKKPAEILYNAIQTRKTMLLQKLAQIDDNYYQSLESNLEEFFNRMELLSQHIDRLHERYLKMNELSDDYISKEFPMETW</sequence>
<name>A0AAJ7BGC8_CEPCN</name>
<proteinExistence type="predicted"/>
<evidence type="ECO:0000313" key="4">
    <source>
        <dbReference type="Proteomes" id="UP000694920"/>
    </source>
</evidence>
<accession>A0AAJ7BGC8</accession>
<keyword evidence="3" id="KW-1133">Transmembrane helix</keyword>
<dbReference type="KEGG" id="ccin:107263032"/>
<feature type="region of interest" description="Disordered" evidence="2">
    <location>
        <begin position="398"/>
        <end position="418"/>
    </location>
</feature>
<protein>
    <submittedName>
        <fullName evidence="5">Uncharacterized protein LOC107263032</fullName>
    </submittedName>
</protein>
<evidence type="ECO:0000256" key="2">
    <source>
        <dbReference type="SAM" id="MobiDB-lite"/>
    </source>
</evidence>
<organism evidence="4 5">
    <name type="scientific">Cephus cinctus</name>
    <name type="common">Wheat stem sawfly</name>
    <dbReference type="NCBI Taxonomy" id="211228"/>
    <lineage>
        <taxon>Eukaryota</taxon>
        <taxon>Metazoa</taxon>
        <taxon>Ecdysozoa</taxon>
        <taxon>Arthropoda</taxon>
        <taxon>Hexapoda</taxon>
        <taxon>Insecta</taxon>
        <taxon>Pterygota</taxon>
        <taxon>Neoptera</taxon>
        <taxon>Endopterygota</taxon>
        <taxon>Hymenoptera</taxon>
        <taxon>Cephoidea</taxon>
        <taxon>Cephidae</taxon>
        <taxon>Cephus</taxon>
    </lineage>
</organism>
<keyword evidence="3" id="KW-0812">Transmembrane</keyword>
<reference evidence="5" key="1">
    <citation type="submission" date="2025-08" db="UniProtKB">
        <authorList>
            <consortium name="RefSeq"/>
        </authorList>
    </citation>
    <scope>IDENTIFICATION</scope>
</reference>
<evidence type="ECO:0000256" key="3">
    <source>
        <dbReference type="SAM" id="Phobius"/>
    </source>
</evidence>
<feature type="region of interest" description="Disordered" evidence="2">
    <location>
        <begin position="307"/>
        <end position="342"/>
    </location>
</feature>